<accession>A0ABD0K7V5</accession>
<reference evidence="3 4" key="1">
    <citation type="journal article" date="2023" name="Sci. Data">
        <title>Genome assembly of the Korean intertidal mud-creeper Batillaria attramentaria.</title>
        <authorList>
            <person name="Patra A.K."/>
            <person name="Ho P.T."/>
            <person name="Jun S."/>
            <person name="Lee S.J."/>
            <person name="Kim Y."/>
            <person name="Won Y.J."/>
        </authorList>
    </citation>
    <scope>NUCLEOTIDE SEQUENCE [LARGE SCALE GENOMIC DNA]</scope>
    <source>
        <strain evidence="3">Wonlab-2016</strain>
    </source>
</reference>
<keyword evidence="2" id="KW-0449">Lipoprotein</keyword>
<comment type="similarity">
    <text evidence="1 2">Belongs to the phospholipid scramblase family.</text>
</comment>
<evidence type="ECO:0000256" key="2">
    <source>
        <dbReference type="RuleBase" id="RU363116"/>
    </source>
</evidence>
<dbReference type="Pfam" id="PF03803">
    <property type="entry name" value="Scramblase"/>
    <property type="match status" value="2"/>
</dbReference>
<keyword evidence="4" id="KW-1185">Reference proteome</keyword>
<dbReference type="SUPFAM" id="SSF54518">
    <property type="entry name" value="Tubby C-terminal domain-like"/>
    <property type="match status" value="1"/>
</dbReference>
<keyword evidence="2" id="KW-0564">Palmitate</keyword>
<comment type="caution">
    <text evidence="3">The sequence shown here is derived from an EMBL/GenBank/DDBJ whole genome shotgun (WGS) entry which is preliminary data.</text>
</comment>
<proteinExistence type="inferred from homology"/>
<protein>
    <recommendedName>
        <fullName evidence="2">Phospholipid scramblase</fullName>
    </recommendedName>
</protein>
<dbReference type="InterPro" id="IPR025659">
    <property type="entry name" value="Tubby-like_C"/>
</dbReference>
<dbReference type="AlphaFoldDB" id="A0ABD0K7V5"/>
<dbReference type="PANTHER" id="PTHR23248:SF63">
    <property type="entry name" value="PHOSPHOLIPID SCRAMBLASE"/>
    <property type="match status" value="1"/>
</dbReference>
<keyword evidence="2" id="KW-0106">Calcium</keyword>
<name>A0ABD0K7V5_9CAEN</name>
<dbReference type="PANTHER" id="PTHR23248">
    <property type="entry name" value="PHOSPHOLIPID SCRAMBLASE-RELATED"/>
    <property type="match status" value="1"/>
</dbReference>
<comment type="function">
    <text evidence="2">May mediate accelerated ATP-independent bidirectional transbilayer migration of phospholipids upon binding calcium ions that results in a loss of phospholipid asymmetry in the plasma membrane.</text>
</comment>
<organism evidence="3 4">
    <name type="scientific">Batillaria attramentaria</name>
    <dbReference type="NCBI Taxonomy" id="370345"/>
    <lineage>
        <taxon>Eukaryota</taxon>
        <taxon>Metazoa</taxon>
        <taxon>Spiralia</taxon>
        <taxon>Lophotrochozoa</taxon>
        <taxon>Mollusca</taxon>
        <taxon>Gastropoda</taxon>
        <taxon>Caenogastropoda</taxon>
        <taxon>Sorbeoconcha</taxon>
        <taxon>Cerithioidea</taxon>
        <taxon>Batillariidae</taxon>
        <taxon>Batillaria</taxon>
    </lineage>
</organism>
<dbReference type="Proteomes" id="UP001519460">
    <property type="component" value="Unassembled WGS sequence"/>
</dbReference>
<evidence type="ECO:0000256" key="1">
    <source>
        <dbReference type="ARBA" id="ARBA00005350"/>
    </source>
</evidence>
<sequence length="319" mass="35886">MGQRVFDAAEETNCLIRQCCGPKRPFTIHVKNNFGQEVLLVKREMKLCVLCNENCECCGRCCQDEVKIYNGQQELLGSMRRNFAPCYPRFTLYDPSENPTLILQGPCCCAFGCEQCCVVKFERPFTLHIKNNFGQILTTDKNQVGEISKQFSGLLKELFTDADNFGIKFPLDMQVDLKANLLGSVFLIPLLLRNLGALAGLEYLMHVDQLIVKQAVEVIEVVLPYESANTYNVFNNMAQKVFQASEESGCLVRQFCGPKRPFKMHVRNVAGQEVLTVDRPMKLFVLCCEGCECVGPGCQDEVTVTITSTSEKIGTLRRK</sequence>
<evidence type="ECO:0000313" key="4">
    <source>
        <dbReference type="Proteomes" id="UP001519460"/>
    </source>
</evidence>
<evidence type="ECO:0000313" key="3">
    <source>
        <dbReference type="EMBL" id="KAK7483136.1"/>
    </source>
</evidence>
<dbReference type="EMBL" id="JACVVK020000232">
    <property type="protein sequence ID" value="KAK7483136.1"/>
    <property type="molecule type" value="Genomic_DNA"/>
</dbReference>
<comment type="cofactor">
    <cofactor evidence="2">
        <name>Ca(2+)</name>
        <dbReference type="ChEBI" id="CHEBI:29108"/>
    </cofactor>
</comment>
<dbReference type="InterPro" id="IPR005552">
    <property type="entry name" value="Scramblase"/>
</dbReference>
<gene>
    <name evidence="3" type="ORF">BaRGS_00025632</name>
</gene>